<name>A0A1D7QMW3_9SPHI</name>
<sequence>MPLKKNKLLLAAAGSGKTTHLVKEALKIKTSRVLITTYTEANEEEIRKKIYEINGFIPENIIIQTWFSFLIQHGVKPYQGVLFEGKINGMLLVSSQSGVKAKSSKGFPITFSEEKEFDQHYFNKKTKIFSDKISKFVQKSNEASAGKVIKRIERIFSHIFIDEVQDMAGYDLELFIDLFKSSVITTLIGDPRQVTYLTHNPKKHPGYKNGKIKEFIIDKCSKLCEIDETTLMYSHRNNAEICKFASKLYPQYVESAPCVCNECRDFKSEHIGIYLVKPRDIPKYQNDYNPIVLRYQLAEEPEWNFGNCKGLGFDRVLIHPTAPIIKYLKTGTIIKNDIDNEKEAFIPKFYVALTRARHSVGIVVDYGNENYIDGIIKWIA</sequence>
<dbReference type="AlphaFoldDB" id="A0A1D7QMW3"/>
<proteinExistence type="predicted"/>
<dbReference type="Pfam" id="PF13245">
    <property type="entry name" value="AAA_19"/>
    <property type="match status" value="1"/>
</dbReference>
<dbReference type="KEGG" id="psty:BFS30_24275"/>
<keyword evidence="3" id="KW-1185">Reference proteome</keyword>
<dbReference type="InterPro" id="IPR000212">
    <property type="entry name" value="DNA_helicase_UvrD/REP"/>
</dbReference>
<evidence type="ECO:0000313" key="3">
    <source>
        <dbReference type="Proteomes" id="UP000094313"/>
    </source>
</evidence>
<dbReference type="InterPro" id="IPR027417">
    <property type="entry name" value="P-loop_NTPase"/>
</dbReference>
<accession>A0A1D7QMW3</accession>
<dbReference type="SUPFAM" id="SSF52540">
    <property type="entry name" value="P-loop containing nucleoside triphosphate hydrolases"/>
    <property type="match status" value="1"/>
</dbReference>
<dbReference type="EMBL" id="CP017141">
    <property type="protein sequence ID" value="AOM80001.1"/>
    <property type="molecule type" value="Genomic_DNA"/>
</dbReference>
<dbReference type="PANTHER" id="PTHR11070">
    <property type="entry name" value="UVRD / RECB / PCRA DNA HELICASE FAMILY MEMBER"/>
    <property type="match status" value="1"/>
</dbReference>
<dbReference type="RefSeq" id="WP_069381663.1">
    <property type="nucleotide sequence ID" value="NZ_CP017141.1"/>
</dbReference>
<dbReference type="GO" id="GO:0000725">
    <property type="term" value="P:recombinational repair"/>
    <property type="evidence" value="ECO:0007669"/>
    <property type="project" value="TreeGrafter"/>
</dbReference>
<dbReference type="GO" id="GO:0005524">
    <property type="term" value="F:ATP binding"/>
    <property type="evidence" value="ECO:0007669"/>
    <property type="project" value="InterPro"/>
</dbReference>
<dbReference type="Proteomes" id="UP000094313">
    <property type="component" value="Chromosome"/>
</dbReference>
<evidence type="ECO:0000313" key="2">
    <source>
        <dbReference type="EMBL" id="AOM80001.1"/>
    </source>
</evidence>
<protein>
    <recommendedName>
        <fullName evidence="1">DNA 3'-5' helicase II</fullName>
    </recommendedName>
</protein>
<dbReference type="GO" id="GO:0043138">
    <property type="term" value="F:3'-5' DNA helicase activity"/>
    <property type="evidence" value="ECO:0007669"/>
    <property type="project" value="TreeGrafter"/>
</dbReference>
<dbReference type="OrthoDB" id="5107704at2"/>
<dbReference type="PANTHER" id="PTHR11070:SF2">
    <property type="entry name" value="ATP-DEPENDENT DNA HELICASE SRS2"/>
    <property type="match status" value="1"/>
</dbReference>
<organism evidence="2 3">
    <name type="scientific">Pedobacter steynii</name>
    <dbReference type="NCBI Taxonomy" id="430522"/>
    <lineage>
        <taxon>Bacteria</taxon>
        <taxon>Pseudomonadati</taxon>
        <taxon>Bacteroidota</taxon>
        <taxon>Sphingobacteriia</taxon>
        <taxon>Sphingobacteriales</taxon>
        <taxon>Sphingobacteriaceae</taxon>
        <taxon>Pedobacter</taxon>
    </lineage>
</organism>
<reference evidence="2 3" key="1">
    <citation type="submission" date="2016-08" db="EMBL/GenBank/DDBJ databases">
        <authorList>
            <person name="Seilhamer J.J."/>
        </authorList>
    </citation>
    <scope>NUCLEOTIDE SEQUENCE [LARGE SCALE GENOMIC DNA]</scope>
    <source>
        <strain evidence="2 3">DX4</strain>
    </source>
</reference>
<evidence type="ECO:0000256" key="1">
    <source>
        <dbReference type="ARBA" id="ARBA00034923"/>
    </source>
</evidence>
<gene>
    <name evidence="2" type="ORF">BFS30_24275</name>
</gene>
<dbReference type="Gene3D" id="3.40.50.300">
    <property type="entry name" value="P-loop containing nucleotide triphosphate hydrolases"/>
    <property type="match status" value="1"/>
</dbReference>
<dbReference type="GO" id="GO:0003677">
    <property type="term" value="F:DNA binding"/>
    <property type="evidence" value="ECO:0007669"/>
    <property type="project" value="InterPro"/>
</dbReference>